<evidence type="ECO:0000256" key="1">
    <source>
        <dbReference type="SAM" id="MobiDB-lite"/>
    </source>
</evidence>
<evidence type="ECO:0000313" key="4">
    <source>
        <dbReference type="Proteomes" id="UP001058974"/>
    </source>
</evidence>
<sequence>MYDRTYPGRRGLKPNFEEGVKGFITWAFAQECCLSEGGVRCPCLKCECRPIISDPEEVERHLKRRGFIKNYWVWTYNGEQLPSNVQRTTTTHASSSRSHVFMENSCRVMMYYMCLLIVDKMPPRTDKGKGQQRPRIRVCEAPQSAVCPPPQSQVEPMSTTSQHFMPLQSSMGYPPPQTQVDPMTMGSQPFLSLLSSHGYPMAQLGNPSFISPSGNPSFISPSGNPSFISPSGTSSYHQTGGSSFPHPSQVPPPFMQSGIFPDPTQVPLSSQHPTNTPSSSTLSRSHTPPTTHMPSSSTHHGGSRTPHPPRATDIPVPEE</sequence>
<feature type="domain" description="Transposase-associated" evidence="2">
    <location>
        <begin position="12"/>
        <end position="79"/>
    </location>
</feature>
<dbReference type="AlphaFoldDB" id="A0A9D4XPQ9"/>
<keyword evidence="4" id="KW-1185">Reference proteome</keyword>
<feature type="region of interest" description="Disordered" evidence="1">
    <location>
        <begin position="213"/>
        <end position="319"/>
    </location>
</feature>
<feature type="compositionally biased region" description="Low complexity" evidence="1">
    <location>
        <begin position="285"/>
        <end position="300"/>
    </location>
</feature>
<organism evidence="3 4">
    <name type="scientific">Pisum sativum</name>
    <name type="common">Garden pea</name>
    <name type="synonym">Lathyrus oleraceus</name>
    <dbReference type="NCBI Taxonomy" id="3888"/>
    <lineage>
        <taxon>Eukaryota</taxon>
        <taxon>Viridiplantae</taxon>
        <taxon>Streptophyta</taxon>
        <taxon>Embryophyta</taxon>
        <taxon>Tracheophyta</taxon>
        <taxon>Spermatophyta</taxon>
        <taxon>Magnoliopsida</taxon>
        <taxon>eudicotyledons</taxon>
        <taxon>Gunneridae</taxon>
        <taxon>Pentapetalae</taxon>
        <taxon>rosids</taxon>
        <taxon>fabids</taxon>
        <taxon>Fabales</taxon>
        <taxon>Fabaceae</taxon>
        <taxon>Papilionoideae</taxon>
        <taxon>50 kb inversion clade</taxon>
        <taxon>NPAAA clade</taxon>
        <taxon>Hologalegina</taxon>
        <taxon>IRL clade</taxon>
        <taxon>Fabeae</taxon>
        <taxon>Lathyrus</taxon>
    </lineage>
</organism>
<dbReference type="EMBL" id="JAMSHJ010000003">
    <property type="protein sequence ID" value="KAI5425096.1"/>
    <property type="molecule type" value="Genomic_DNA"/>
</dbReference>
<evidence type="ECO:0000259" key="2">
    <source>
        <dbReference type="Pfam" id="PF13963"/>
    </source>
</evidence>
<proteinExistence type="predicted"/>
<dbReference type="Proteomes" id="UP001058974">
    <property type="component" value="Chromosome 3"/>
</dbReference>
<feature type="compositionally biased region" description="Polar residues" evidence="1">
    <location>
        <begin position="266"/>
        <end position="284"/>
    </location>
</feature>
<evidence type="ECO:0000313" key="3">
    <source>
        <dbReference type="EMBL" id="KAI5425096.1"/>
    </source>
</evidence>
<feature type="compositionally biased region" description="Polar residues" evidence="1">
    <location>
        <begin position="213"/>
        <end position="246"/>
    </location>
</feature>
<dbReference type="Gramene" id="Psat03G0104600-T1">
    <property type="protein sequence ID" value="KAI5425096.1"/>
    <property type="gene ID" value="KIW84_031046"/>
</dbReference>
<dbReference type="Pfam" id="PF13963">
    <property type="entry name" value="Transpos_assoc"/>
    <property type="match status" value="1"/>
</dbReference>
<dbReference type="InterPro" id="IPR029480">
    <property type="entry name" value="Transpos_assoc"/>
</dbReference>
<name>A0A9D4XPQ9_PEA</name>
<accession>A0A9D4XPQ9</accession>
<reference evidence="3 4" key="1">
    <citation type="journal article" date="2022" name="Nat. Genet.">
        <title>Improved pea reference genome and pan-genome highlight genomic features and evolutionary characteristics.</title>
        <authorList>
            <person name="Yang T."/>
            <person name="Liu R."/>
            <person name="Luo Y."/>
            <person name="Hu S."/>
            <person name="Wang D."/>
            <person name="Wang C."/>
            <person name="Pandey M.K."/>
            <person name="Ge S."/>
            <person name="Xu Q."/>
            <person name="Li N."/>
            <person name="Li G."/>
            <person name="Huang Y."/>
            <person name="Saxena R.K."/>
            <person name="Ji Y."/>
            <person name="Li M."/>
            <person name="Yan X."/>
            <person name="He Y."/>
            <person name="Liu Y."/>
            <person name="Wang X."/>
            <person name="Xiang C."/>
            <person name="Varshney R.K."/>
            <person name="Ding H."/>
            <person name="Gao S."/>
            <person name="Zong X."/>
        </authorList>
    </citation>
    <scope>NUCLEOTIDE SEQUENCE [LARGE SCALE GENOMIC DNA]</scope>
    <source>
        <strain evidence="3 4">cv. Zhongwan 6</strain>
    </source>
</reference>
<gene>
    <name evidence="3" type="ORF">KIW84_031046</name>
</gene>
<comment type="caution">
    <text evidence="3">The sequence shown here is derived from an EMBL/GenBank/DDBJ whole genome shotgun (WGS) entry which is preliminary data.</text>
</comment>
<protein>
    <recommendedName>
        <fullName evidence="2">Transposase-associated domain-containing protein</fullName>
    </recommendedName>
</protein>